<dbReference type="GO" id="GO:2000762">
    <property type="term" value="P:regulation of phenylpropanoid metabolic process"/>
    <property type="evidence" value="ECO:0007669"/>
    <property type="project" value="InterPro"/>
</dbReference>
<dbReference type="InterPro" id="IPR039638">
    <property type="entry name" value="MED33A/B"/>
</dbReference>
<keyword evidence="1" id="KW-0472">Membrane</keyword>
<dbReference type="AlphaFoldDB" id="A0AAD9XSS9"/>
<evidence type="ECO:0000313" key="2">
    <source>
        <dbReference type="EMBL" id="KAK2664745.1"/>
    </source>
</evidence>
<reference evidence="2" key="1">
    <citation type="journal article" date="2023" name="Plant J.">
        <title>Genome sequences and population genomics provide insights into the demographic history, inbreeding, and mutation load of two 'living fossil' tree species of Dipteronia.</title>
        <authorList>
            <person name="Feng Y."/>
            <person name="Comes H.P."/>
            <person name="Chen J."/>
            <person name="Zhu S."/>
            <person name="Lu R."/>
            <person name="Zhang X."/>
            <person name="Li P."/>
            <person name="Qiu J."/>
            <person name="Olsen K.M."/>
            <person name="Qiu Y."/>
        </authorList>
    </citation>
    <scope>NUCLEOTIDE SEQUENCE</scope>
    <source>
        <strain evidence="2">KIB01</strain>
    </source>
</reference>
<name>A0AAD9XSS9_9ROSI</name>
<feature type="transmembrane region" description="Helical" evidence="1">
    <location>
        <begin position="407"/>
        <end position="430"/>
    </location>
</feature>
<dbReference type="Proteomes" id="UP001280121">
    <property type="component" value="Unassembled WGS sequence"/>
</dbReference>
<feature type="transmembrane region" description="Helical" evidence="1">
    <location>
        <begin position="362"/>
        <end position="384"/>
    </location>
</feature>
<evidence type="ECO:0000313" key="3">
    <source>
        <dbReference type="Proteomes" id="UP001280121"/>
    </source>
</evidence>
<feature type="transmembrane region" description="Helical" evidence="1">
    <location>
        <begin position="32"/>
        <end position="49"/>
    </location>
</feature>
<dbReference type="PANTHER" id="PTHR33739:SF7">
    <property type="entry name" value="MEDIATOR OF RNA POLYMERASE II TRANSCRIPTION SUBUNIT 33B"/>
    <property type="match status" value="1"/>
</dbReference>
<comment type="caution">
    <text evidence="2">The sequence shown here is derived from an EMBL/GenBank/DDBJ whole genome shotgun (WGS) entry which is preliminary data.</text>
</comment>
<evidence type="ECO:0000256" key="1">
    <source>
        <dbReference type="SAM" id="Phobius"/>
    </source>
</evidence>
<feature type="transmembrane region" description="Helical" evidence="1">
    <location>
        <begin position="61"/>
        <end position="81"/>
    </location>
</feature>
<proteinExistence type="predicted"/>
<sequence length="515" mass="56537">MRSKEIKRQSFDRGDPDPLSDARNRCRVSTTLLLLLLARGFISINSFFIRGECEKGLLANGFQPLRIFALFWASICVKLGYHARRARPGETGLVDLVFPVYFITFCLPPHSLSPSYTIDSIPSNLQFLLPPLQLDNLRPLNLITNIVAKNQRSQEAVGQRKTKRVFEKGDLGWSLERSEVGLSGKAKPFVKVEVTRGIWNVASMNGADWPSLAANLSTIEQHVKKIIAATGVDVPSLVIVFHHNSDVVVQLLKSCFTSTLGCSFSNIYSNGGVGTLIGHGFGPYFSGGISPVAPGIVYLCVHRSVRDVLFMTEEIVSLLLSSVKDIASNGLSTEKLEKLKKAKYGMRYGQVSFTVAMTRVKVAASLGASLVWISGGLNLVQSLMTETLPSWFISVHGSERGGESGGMVYMLGGYTLAYFAVFCGAFSWGVDTDSRSSQRRPKVLEDHLEFLASTLDGKISLGCDGATWRAYVSGFVSLLVACTPKWIMEIDVDVLKWMIKGLREWNEEAMDGCCC</sequence>
<gene>
    <name evidence="2" type="ORF">Ddye_003319</name>
</gene>
<keyword evidence="1" id="KW-1133">Transmembrane helix</keyword>
<organism evidence="2 3">
    <name type="scientific">Dipteronia dyeriana</name>
    <dbReference type="NCBI Taxonomy" id="168575"/>
    <lineage>
        <taxon>Eukaryota</taxon>
        <taxon>Viridiplantae</taxon>
        <taxon>Streptophyta</taxon>
        <taxon>Embryophyta</taxon>
        <taxon>Tracheophyta</taxon>
        <taxon>Spermatophyta</taxon>
        <taxon>Magnoliopsida</taxon>
        <taxon>eudicotyledons</taxon>
        <taxon>Gunneridae</taxon>
        <taxon>Pentapetalae</taxon>
        <taxon>rosids</taxon>
        <taxon>malvids</taxon>
        <taxon>Sapindales</taxon>
        <taxon>Sapindaceae</taxon>
        <taxon>Hippocastanoideae</taxon>
        <taxon>Acereae</taxon>
        <taxon>Dipteronia</taxon>
    </lineage>
</organism>
<keyword evidence="1" id="KW-0812">Transmembrane</keyword>
<protein>
    <submittedName>
        <fullName evidence="2">Uncharacterized protein</fullName>
    </submittedName>
</protein>
<dbReference type="EMBL" id="JANJYI010000001">
    <property type="protein sequence ID" value="KAK2664745.1"/>
    <property type="molecule type" value="Genomic_DNA"/>
</dbReference>
<accession>A0AAD9XSS9</accession>
<dbReference type="PANTHER" id="PTHR33739">
    <property type="entry name" value="OS07G0681500 PROTEIN"/>
    <property type="match status" value="1"/>
</dbReference>
<keyword evidence="3" id="KW-1185">Reference proteome</keyword>
<dbReference type="GO" id="GO:0016592">
    <property type="term" value="C:mediator complex"/>
    <property type="evidence" value="ECO:0007669"/>
    <property type="project" value="InterPro"/>
</dbReference>